<dbReference type="PANTHER" id="PTHR43777">
    <property type="entry name" value="MOLYBDENUM COFACTOR CYTIDYLYLTRANSFERASE"/>
    <property type="match status" value="1"/>
</dbReference>
<dbReference type="CDD" id="cd04182">
    <property type="entry name" value="GT_2_like_f"/>
    <property type="match status" value="1"/>
</dbReference>
<name>A0ABW5MR36_9FLAO</name>
<evidence type="ECO:0000259" key="1">
    <source>
        <dbReference type="Pfam" id="PF12804"/>
    </source>
</evidence>
<dbReference type="InterPro" id="IPR029044">
    <property type="entry name" value="Nucleotide-diphossugar_trans"/>
</dbReference>
<protein>
    <submittedName>
        <fullName evidence="2">NTP transferase domain-containing protein</fullName>
    </submittedName>
</protein>
<accession>A0ABW5MR36</accession>
<comment type="caution">
    <text evidence="2">The sequence shown here is derived from an EMBL/GenBank/DDBJ whole genome shotgun (WGS) entry which is preliminary data.</text>
</comment>
<dbReference type="GO" id="GO:0016740">
    <property type="term" value="F:transferase activity"/>
    <property type="evidence" value="ECO:0007669"/>
    <property type="project" value="UniProtKB-KW"/>
</dbReference>
<dbReference type="SUPFAM" id="SSF53448">
    <property type="entry name" value="Nucleotide-diphospho-sugar transferases"/>
    <property type="match status" value="1"/>
</dbReference>
<gene>
    <name evidence="2" type="ORF">ACFSQJ_01580</name>
</gene>
<dbReference type="PANTHER" id="PTHR43777:SF1">
    <property type="entry name" value="MOLYBDENUM COFACTOR CYTIDYLYLTRANSFERASE"/>
    <property type="match status" value="1"/>
</dbReference>
<proteinExistence type="predicted"/>
<evidence type="ECO:0000313" key="3">
    <source>
        <dbReference type="Proteomes" id="UP001597526"/>
    </source>
</evidence>
<sequence length="200" mass="22469">MNSQQKELAILILAAGASSRMGEIKQLLPWKGNTMLGHTIKQAKQVSNAVFVVLGANSEVIKEKLNQNVTIFKNTNWKDGMGSSIAFGVSQLKRHSYKAVLIMLADQPFLTADYLMELKEQFFGFEYDVVATSYPKKNGVPAIFNKTYFSQLEQLNKDFGAQHIIKASDNIMTIDPKDRAIDIDTIEVYEQLKTKSDDKI</sequence>
<reference evidence="3" key="1">
    <citation type="journal article" date="2019" name="Int. J. Syst. Evol. Microbiol.">
        <title>The Global Catalogue of Microorganisms (GCM) 10K type strain sequencing project: providing services to taxonomists for standard genome sequencing and annotation.</title>
        <authorList>
            <consortium name="The Broad Institute Genomics Platform"/>
            <consortium name="The Broad Institute Genome Sequencing Center for Infectious Disease"/>
            <person name="Wu L."/>
            <person name="Ma J."/>
        </authorList>
    </citation>
    <scope>NUCLEOTIDE SEQUENCE [LARGE SCALE GENOMIC DNA]</scope>
    <source>
        <strain evidence="3">KCTC 52368</strain>
    </source>
</reference>
<evidence type="ECO:0000313" key="2">
    <source>
        <dbReference type="EMBL" id="MFD2585599.1"/>
    </source>
</evidence>
<keyword evidence="3" id="KW-1185">Reference proteome</keyword>
<dbReference type="RefSeq" id="WP_377765011.1">
    <property type="nucleotide sequence ID" value="NZ_JBHULB010000005.1"/>
</dbReference>
<feature type="domain" description="MobA-like NTP transferase" evidence="1">
    <location>
        <begin position="11"/>
        <end position="169"/>
    </location>
</feature>
<dbReference type="Pfam" id="PF12804">
    <property type="entry name" value="NTP_transf_3"/>
    <property type="match status" value="1"/>
</dbReference>
<dbReference type="Proteomes" id="UP001597526">
    <property type="component" value="Unassembled WGS sequence"/>
</dbReference>
<keyword evidence="2" id="KW-0808">Transferase</keyword>
<dbReference type="EMBL" id="JBHULB010000005">
    <property type="protein sequence ID" value="MFD2585599.1"/>
    <property type="molecule type" value="Genomic_DNA"/>
</dbReference>
<organism evidence="2 3">
    <name type="scientific">Croceitalea marina</name>
    <dbReference type="NCBI Taxonomy" id="1775166"/>
    <lineage>
        <taxon>Bacteria</taxon>
        <taxon>Pseudomonadati</taxon>
        <taxon>Bacteroidota</taxon>
        <taxon>Flavobacteriia</taxon>
        <taxon>Flavobacteriales</taxon>
        <taxon>Flavobacteriaceae</taxon>
        <taxon>Croceitalea</taxon>
    </lineage>
</organism>
<dbReference type="InterPro" id="IPR025877">
    <property type="entry name" value="MobA-like_NTP_Trfase"/>
</dbReference>
<dbReference type="Gene3D" id="3.90.550.10">
    <property type="entry name" value="Spore Coat Polysaccharide Biosynthesis Protein SpsA, Chain A"/>
    <property type="match status" value="1"/>
</dbReference>